<dbReference type="Pfam" id="PF12770">
    <property type="entry name" value="CHAT"/>
    <property type="match status" value="1"/>
</dbReference>
<dbReference type="RefSeq" id="WP_311632206.1">
    <property type="nucleotide sequence ID" value="NZ_JAVREN010000033.1"/>
</dbReference>
<evidence type="ECO:0000256" key="2">
    <source>
        <dbReference type="SAM" id="MobiDB-lite"/>
    </source>
</evidence>
<dbReference type="InterPro" id="IPR011990">
    <property type="entry name" value="TPR-like_helical_dom_sf"/>
</dbReference>
<keyword evidence="1" id="KW-0802">TPR repeat</keyword>
<evidence type="ECO:0000259" key="3">
    <source>
        <dbReference type="Pfam" id="PF12770"/>
    </source>
</evidence>
<evidence type="ECO:0000313" key="4">
    <source>
        <dbReference type="EMBL" id="MDT0309251.1"/>
    </source>
</evidence>
<accession>A0ABU2LCQ4</accession>
<proteinExistence type="predicted"/>
<keyword evidence="5" id="KW-1185">Reference proteome</keyword>
<feature type="repeat" description="TPR" evidence="1">
    <location>
        <begin position="243"/>
        <end position="276"/>
    </location>
</feature>
<feature type="region of interest" description="Disordered" evidence="2">
    <location>
        <begin position="1"/>
        <end position="30"/>
    </location>
</feature>
<dbReference type="InterPro" id="IPR024983">
    <property type="entry name" value="CHAT_dom"/>
</dbReference>
<dbReference type="Gene3D" id="1.25.40.10">
    <property type="entry name" value="Tetratricopeptide repeat domain"/>
    <property type="match status" value="1"/>
</dbReference>
<feature type="compositionally biased region" description="Low complexity" evidence="2">
    <location>
        <begin position="1"/>
        <end position="21"/>
    </location>
</feature>
<name>A0ABU2LCQ4_9ACTN</name>
<feature type="domain" description="CHAT" evidence="3">
    <location>
        <begin position="1079"/>
        <end position="1388"/>
    </location>
</feature>
<feature type="region of interest" description="Disordered" evidence="2">
    <location>
        <begin position="942"/>
        <end position="962"/>
    </location>
</feature>
<dbReference type="EMBL" id="JAVREN010000033">
    <property type="protein sequence ID" value="MDT0309251.1"/>
    <property type="molecule type" value="Genomic_DNA"/>
</dbReference>
<dbReference type="InterPro" id="IPR019734">
    <property type="entry name" value="TPR_rpt"/>
</dbReference>
<reference evidence="5" key="1">
    <citation type="submission" date="2023-07" db="EMBL/GenBank/DDBJ databases">
        <title>30 novel species of actinomycetes from the DSMZ collection.</title>
        <authorList>
            <person name="Nouioui I."/>
        </authorList>
    </citation>
    <scope>NUCLEOTIDE SEQUENCE [LARGE SCALE GENOMIC DNA]</scope>
    <source>
        <strain evidence="5">DSM 44917</strain>
    </source>
</reference>
<sequence>MNDPADADGPPAPAADGGPAAEEPDAGAIRAERDGLLAALRRPEARPGRGAAADWCAVGKLSLALFEHEENEADLRRAEHALVRAAERSRDPVTRGEALVLLGRVHALRHDREEAPALADLAERELTDGLAALEGLPGGEEQRRYGRLQLAFVAAARHENATDPGEREALAAEATRRLTDALADRADEPLAADLRLALADLAHERGCRTDDPEDFRAAAAHVRAALAEVPPGPDRAALRFGLAKALMGQGVAAADAGLFAEARDGFDRALEEAPAEGAWWVHEARMRRAFVRGVLGQERRDGRQVALAAAEATQLLDEPGALEGIPPVFLHRFAEFLYERASAREDDPGRERALAMMRHAVAAWDPARDGPAAWRASLMLAALQQRRYLGDRAPARLRDVIDGSARVLAEEDAGADFRDIARMLLAWARHEEGDAAPEGEPAPSREEVLDSLRRLMQGVVQGRDFIDFGPGEDAGALIGELAHDSLRTPESLLAHYREWEERGPDAEDRAASARSILTFLPVLDPHGTHVTREQKRALIDAAVGDPGADPATRARAHVVAALVLLNDGLDASGRTLDELRHHVEQARELGASDPVFAQVEAQVTALLGQVRGGRDEREAGQRLVDRLAGEETFTSYQRLLAQADSATAAAIAAAQARDVAGLDRALARLADVAERLSPEDPVRAQVWVRLDGLALFRDDLARTGGLPPAPPPRRRPTDAELRRTAARLPRRERGHLVGTLAHLRCTEALRAQDPRALAAACGLLREAMDLQEPESADWHSSASTLGMSLCALAEVEPRPSRRAELVAESVERLEVCRRLAGGPAHQMWADLSVSLGRAYRLRDASGDRAAARRAGLEGLRGHAWSTLLQAGTAHAAEAAREATSGALEVAAWCLADGAFDEAVRALDACRGLVLHATVTAAGVPRSLEAVGRPDLARAWREAGGEETASHVPGTAPARGPGSDLRRRVFEALTASDAGRRRGAALLDPPEPAEIAAALRATGADALAYLVPAHGGAGGAAVIVTAGGRVGTLPLPRLAEDAAPLRAYAPAGREARDMGPASAGPAGAAPPPAPRQQLDRLCAWAWYAAMEPLISALGPEDDDAEPGNGPAPLKLVLVPMGAFAVVPWHAAWGPAGGGARLHAVERAEISYAASARLLCEAAARGPAAPGDAALIVGDPTGDLRHAGEEADAVQRVLYPRGRFLGRRATAAADGEGTPAEVLSWLRSLPDGTGTLHLACHGTVAEHGLRTARLWLAGGDLAAEELTEAHGEGAAGPGLVVLAACRSHVSGRGFNEAYSLSTAFLVAGARSVIGSLWPVPDDATSVLMFMTHWFLRREKAAPGEALRRAQLWMLDPGRAAPEGMPAALAERAARVAPHDLAAWAGFTHLGR</sequence>
<protein>
    <submittedName>
        <fullName evidence="4">CHAT domain-containing protein</fullName>
    </submittedName>
</protein>
<dbReference type="PROSITE" id="PS50005">
    <property type="entry name" value="TPR"/>
    <property type="match status" value="1"/>
</dbReference>
<comment type="caution">
    <text evidence="4">The sequence shown here is derived from an EMBL/GenBank/DDBJ whole genome shotgun (WGS) entry which is preliminary data.</text>
</comment>
<feature type="region of interest" description="Disordered" evidence="2">
    <location>
        <begin position="1051"/>
        <end position="1074"/>
    </location>
</feature>
<evidence type="ECO:0000256" key="1">
    <source>
        <dbReference type="PROSITE-ProRule" id="PRU00339"/>
    </source>
</evidence>
<organism evidence="4 5">
    <name type="scientific">Streptomyces boetiae</name>
    <dbReference type="NCBI Taxonomy" id="3075541"/>
    <lineage>
        <taxon>Bacteria</taxon>
        <taxon>Bacillati</taxon>
        <taxon>Actinomycetota</taxon>
        <taxon>Actinomycetes</taxon>
        <taxon>Kitasatosporales</taxon>
        <taxon>Streptomycetaceae</taxon>
        <taxon>Streptomyces</taxon>
    </lineage>
</organism>
<gene>
    <name evidence="4" type="ORF">RM780_20125</name>
</gene>
<evidence type="ECO:0000313" key="5">
    <source>
        <dbReference type="Proteomes" id="UP001183388"/>
    </source>
</evidence>
<dbReference type="Proteomes" id="UP001183388">
    <property type="component" value="Unassembled WGS sequence"/>
</dbReference>